<feature type="region of interest" description="Disordered" evidence="4">
    <location>
        <begin position="483"/>
        <end position="549"/>
    </location>
</feature>
<feature type="compositionally biased region" description="Basic and acidic residues" evidence="4">
    <location>
        <begin position="508"/>
        <end position="517"/>
    </location>
</feature>
<keyword evidence="1" id="KW-0677">Repeat</keyword>
<dbReference type="PROSITE" id="PS50297">
    <property type="entry name" value="ANK_REP_REGION"/>
    <property type="match status" value="4"/>
</dbReference>
<feature type="compositionally biased region" description="Basic and acidic residues" evidence="4">
    <location>
        <begin position="709"/>
        <end position="723"/>
    </location>
</feature>
<protein>
    <submittedName>
        <fullName evidence="6">Uncharacterized protein</fullName>
    </submittedName>
</protein>
<feature type="compositionally biased region" description="Acidic residues" evidence="4">
    <location>
        <begin position="632"/>
        <end position="641"/>
    </location>
</feature>
<name>A0A016WVT9_9BILA</name>
<feature type="repeat" description="ANK" evidence="3">
    <location>
        <begin position="292"/>
        <end position="324"/>
    </location>
</feature>
<evidence type="ECO:0000256" key="1">
    <source>
        <dbReference type="ARBA" id="ARBA00022737"/>
    </source>
</evidence>
<dbReference type="PROSITE" id="PS50088">
    <property type="entry name" value="ANK_REPEAT"/>
    <property type="match status" value="5"/>
</dbReference>
<feature type="repeat" description="ANK" evidence="3">
    <location>
        <begin position="152"/>
        <end position="184"/>
    </location>
</feature>
<feature type="region of interest" description="Disordered" evidence="4">
    <location>
        <begin position="581"/>
        <end position="723"/>
    </location>
</feature>
<feature type="region of interest" description="Disordered" evidence="4">
    <location>
        <begin position="882"/>
        <end position="907"/>
    </location>
</feature>
<feature type="compositionally biased region" description="Polar residues" evidence="4">
    <location>
        <begin position="663"/>
        <end position="672"/>
    </location>
</feature>
<feature type="repeat" description="ANK" evidence="3">
    <location>
        <begin position="392"/>
        <end position="420"/>
    </location>
</feature>
<keyword evidence="5" id="KW-1133">Transmembrane helix</keyword>
<dbReference type="STRING" id="53326.A0A016WVT9"/>
<dbReference type="EMBL" id="JARK01000102">
    <property type="protein sequence ID" value="EYC43118.1"/>
    <property type="molecule type" value="Genomic_DNA"/>
</dbReference>
<dbReference type="OrthoDB" id="10258888at2759"/>
<dbReference type="InterPro" id="IPR036770">
    <property type="entry name" value="Ankyrin_rpt-contain_sf"/>
</dbReference>
<gene>
    <name evidence="6" type="primary">Acey_s0502.g2614</name>
    <name evidence="6" type="synonym">Acey-Y32G9A.6</name>
    <name evidence="6" type="ORF">Y032_0502g2614</name>
</gene>
<reference evidence="7" key="1">
    <citation type="journal article" date="2015" name="Nat. Genet.">
        <title>The genome and transcriptome of the zoonotic hookworm Ancylostoma ceylanicum identify infection-specific gene families.</title>
        <authorList>
            <person name="Schwarz E.M."/>
            <person name="Hu Y."/>
            <person name="Antoshechkin I."/>
            <person name="Miller M.M."/>
            <person name="Sternberg P.W."/>
            <person name="Aroian R.V."/>
        </authorList>
    </citation>
    <scope>NUCLEOTIDE SEQUENCE</scope>
    <source>
        <strain evidence="7">HY135</strain>
    </source>
</reference>
<dbReference type="InterPro" id="IPR002110">
    <property type="entry name" value="Ankyrin_rpt"/>
</dbReference>
<dbReference type="PANTHER" id="PTHR24198">
    <property type="entry name" value="ANKYRIN REPEAT AND PROTEIN KINASE DOMAIN-CONTAINING PROTEIN"/>
    <property type="match status" value="1"/>
</dbReference>
<sequence>MFRECYSVPMSGSSLIRALDNHDRVETERLLLSQPQKHSNFIFAFTSFTLLSNTICPFIAWRLMGYAVEKRRECKETEVSMRDSEDRVALHYAAETMDLEMFQKILEQDPSLLDCEDKNGHTPLLMAVMGGRTDLVELLLSRGANIAHCDRDGHSAVHWAVVCGQLETLTYLLSQGADVEAPDILKAAPLHYATASEEIAPELALSILHTLLKHGAKPNCRDIDERTPILWAASNGNLEAMHSLKQAGGDLMAVDRDRLGVIHCAASHGYHETIDFIMESVPRFSVDQKDRAGHTALFYAVTYGHYEVAKRLLDYGANPNHQDHRLRTPSHCAAAKGQMRMLKLLKQYNASFEIQNYRGDLPVHEAVQTGSKDVVEWLLALQPSSINAASHEGRTCLHLAAAQGNLEMVILLCTKGCFVNPLMLYKGNLYTPLDVARRKDHQVVVDYLSTKHEAKCAEEIPEEEREKNRMSFEEQLVQAKLARGRHLHDEDEENEAMMKKSKAKRRRSSETLEHRQDVTSTGVNTSERRVSSAGSPGATLPKSTSTSDLINAAKMKSKADERIEQIIREEIQKVAMTKLEMSKKASNGDNENKAKTSTDHSSERSNGKDGHDIYDYPDIDDEFEDLPAISDTSDEDYDDDGDQNRQSGSEDDDDEEKRKENLSHSQSSILKRNQSKERSNKMDGKRAGARVISSKTKRSTNDSGKLVRIRGDRRDRRPDDANHHHTLIRVHRMSEGGENAGDFEVFEDDWEEIGANRATGKDASRRYIHEKAIFQELTHLKRMQIQYGKVQERILVRSLVGNFCKMHGLDPARFKFQTFYSWEKFLYDQLKLIYMEERQRLAQARAAPATRATTIDRFETRIRQARAIPLVNESVERMSRVYGSSTMTNGRSPVRRKTEKPATEYPQTSPAVAMDKVNEETADVKAMITDVA</sequence>
<dbReference type="Proteomes" id="UP000024635">
    <property type="component" value="Unassembled WGS sequence"/>
</dbReference>
<dbReference type="Pfam" id="PF12796">
    <property type="entry name" value="Ank_2"/>
    <property type="match status" value="2"/>
</dbReference>
<evidence type="ECO:0000256" key="4">
    <source>
        <dbReference type="SAM" id="MobiDB-lite"/>
    </source>
</evidence>
<keyword evidence="5" id="KW-0472">Membrane</keyword>
<evidence type="ECO:0000313" key="7">
    <source>
        <dbReference type="Proteomes" id="UP000024635"/>
    </source>
</evidence>
<evidence type="ECO:0000256" key="3">
    <source>
        <dbReference type="PROSITE-ProRule" id="PRU00023"/>
    </source>
</evidence>
<feature type="transmembrane region" description="Helical" evidence="5">
    <location>
        <begin position="41"/>
        <end position="64"/>
    </location>
</feature>
<evidence type="ECO:0000313" key="6">
    <source>
        <dbReference type="EMBL" id="EYC43118.1"/>
    </source>
</evidence>
<dbReference type="SMART" id="SM00248">
    <property type="entry name" value="ANK"/>
    <property type="match status" value="11"/>
</dbReference>
<dbReference type="SUPFAM" id="SSF48403">
    <property type="entry name" value="Ankyrin repeat"/>
    <property type="match status" value="1"/>
</dbReference>
<accession>A0A016WVT9</accession>
<keyword evidence="7" id="KW-1185">Reference proteome</keyword>
<comment type="caution">
    <text evidence="6">The sequence shown here is derived from an EMBL/GenBank/DDBJ whole genome shotgun (WGS) entry which is preliminary data.</text>
</comment>
<proteinExistence type="predicted"/>
<evidence type="ECO:0000256" key="5">
    <source>
        <dbReference type="SAM" id="Phobius"/>
    </source>
</evidence>
<feature type="compositionally biased region" description="Basic and acidic residues" evidence="4">
    <location>
        <begin position="674"/>
        <end position="686"/>
    </location>
</feature>
<dbReference type="Gene3D" id="1.25.40.20">
    <property type="entry name" value="Ankyrin repeat-containing domain"/>
    <property type="match status" value="2"/>
</dbReference>
<keyword evidence="5" id="KW-0812">Transmembrane</keyword>
<organism evidence="6 7">
    <name type="scientific">Ancylostoma ceylanicum</name>
    <dbReference type="NCBI Taxonomy" id="53326"/>
    <lineage>
        <taxon>Eukaryota</taxon>
        <taxon>Metazoa</taxon>
        <taxon>Ecdysozoa</taxon>
        <taxon>Nematoda</taxon>
        <taxon>Chromadorea</taxon>
        <taxon>Rhabditida</taxon>
        <taxon>Rhabditina</taxon>
        <taxon>Rhabditomorpha</taxon>
        <taxon>Strongyloidea</taxon>
        <taxon>Ancylostomatidae</taxon>
        <taxon>Ancylostomatinae</taxon>
        <taxon>Ancylostoma</taxon>
    </lineage>
</organism>
<evidence type="ECO:0000256" key="2">
    <source>
        <dbReference type="ARBA" id="ARBA00023043"/>
    </source>
</evidence>
<keyword evidence="2 3" id="KW-0040">ANK repeat</keyword>
<dbReference type="PANTHER" id="PTHR24198:SF165">
    <property type="entry name" value="ANKYRIN REPEAT-CONTAINING PROTEIN-RELATED"/>
    <property type="match status" value="1"/>
</dbReference>
<feature type="repeat" description="ANK" evidence="3">
    <location>
        <begin position="224"/>
        <end position="256"/>
    </location>
</feature>
<feature type="compositionally biased region" description="Polar residues" evidence="4">
    <location>
        <begin position="882"/>
        <end position="891"/>
    </location>
</feature>
<feature type="compositionally biased region" description="Basic and acidic residues" evidence="4">
    <location>
        <begin position="590"/>
        <end position="614"/>
    </location>
</feature>
<feature type="repeat" description="ANK" evidence="3">
    <location>
        <begin position="119"/>
        <end position="151"/>
    </location>
</feature>
<dbReference type="AlphaFoldDB" id="A0A016WVT9"/>
<dbReference type="Pfam" id="PF13637">
    <property type="entry name" value="Ank_4"/>
    <property type="match status" value="1"/>
</dbReference>
<feature type="compositionally biased region" description="Acidic residues" evidence="4">
    <location>
        <begin position="615"/>
        <end position="625"/>
    </location>
</feature>